<evidence type="ECO:0000313" key="5">
    <source>
        <dbReference type="Proteomes" id="UP001472677"/>
    </source>
</evidence>
<feature type="domain" description="AAA-type ATPase N-terminal" evidence="3">
    <location>
        <begin position="38"/>
        <end position="129"/>
    </location>
</feature>
<keyword evidence="2" id="KW-0547">Nucleotide-binding</keyword>
<dbReference type="InterPro" id="IPR025753">
    <property type="entry name" value="AAA_N_dom"/>
</dbReference>
<dbReference type="PANTHER" id="PTHR23070">
    <property type="entry name" value="BCS1 AAA-TYPE ATPASE"/>
    <property type="match status" value="1"/>
</dbReference>
<dbReference type="InterPro" id="IPR050747">
    <property type="entry name" value="Mitochondrial_chaperone_BCS1"/>
</dbReference>
<organism evidence="4 5">
    <name type="scientific">Hibiscus sabdariffa</name>
    <name type="common">roselle</name>
    <dbReference type="NCBI Taxonomy" id="183260"/>
    <lineage>
        <taxon>Eukaryota</taxon>
        <taxon>Viridiplantae</taxon>
        <taxon>Streptophyta</taxon>
        <taxon>Embryophyta</taxon>
        <taxon>Tracheophyta</taxon>
        <taxon>Spermatophyta</taxon>
        <taxon>Magnoliopsida</taxon>
        <taxon>eudicotyledons</taxon>
        <taxon>Gunneridae</taxon>
        <taxon>Pentapetalae</taxon>
        <taxon>rosids</taxon>
        <taxon>malvids</taxon>
        <taxon>Malvales</taxon>
        <taxon>Malvaceae</taxon>
        <taxon>Malvoideae</taxon>
        <taxon>Hibiscus</taxon>
    </lineage>
</organism>
<comment type="caution">
    <text evidence="4">The sequence shown here is derived from an EMBL/GenBank/DDBJ whole genome shotgun (WGS) entry which is preliminary data.</text>
</comment>
<evidence type="ECO:0000313" key="4">
    <source>
        <dbReference type="EMBL" id="KAK8596112.1"/>
    </source>
</evidence>
<evidence type="ECO:0000256" key="2">
    <source>
        <dbReference type="ARBA" id="ARBA00022840"/>
    </source>
</evidence>
<protein>
    <recommendedName>
        <fullName evidence="3">AAA-type ATPase N-terminal domain-containing protein</fullName>
    </recommendedName>
</protein>
<dbReference type="Pfam" id="PF14363">
    <property type="entry name" value="AAA_assoc"/>
    <property type="match status" value="1"/>
</dbReference>
<accession>A0ABR2G6A1</accession>
<keyword evidence="2" id="KW-0067">ATP-binding</keyword>
<dbReference type="EMBL" id="JBBPBM010000002">
    <property type="protein sequence ID" value="KAK8596112.1"/>
    <property type="molecule type" value="Genomic_DNA"/>
</dbReference>
<sequence>MSSQRKVMKAKNLLSTVGSIAATTMVIQTIANDFLLAEFMNLFSSKFLNLFHHFTSQMTIVIEEFRGLAVNQVFEAADTYLGSKTSTPSVQRDKVGKSENDNKLVLSMDRGEILVDVFENVEMKWKLVCSQVDSVPYRNQDGDLISSLSFTPNNDWNET</sequence>
<evidence type="ECO:0000256" key="1">
    <source>
        <dbReference type="ARBA" id="ARBA00022801"/>
    </source>
</evidence>
<reference evidence="4 5" key="1">
    <citation type="journal article" date="2024" name="G3 (Bethesda)">
        <title>Genome assembly of Hibiscus sabdariffa L. provides insights into metabolisms of medicinal natural products.</title>
        <authorList>
            <person name="Kim T."/>
        </authorList>
    </citation>
    <scope>NUCLEOTIDE SEQUENCE [LARGE SCALE GENOMIC DNA]</scope>
    <source>
        <strain evidence="4">TK-2024</strain>
        <tissue evidence="4">Old leaves</tissue>
    </source>
</reference>
<dbReference type="Proteomes" id="UP001472677">
    <property type="component" value="Unassembled WGS sequence"/>
</dbReference>
<keyword evidence="1" id="KW-0378">Hydrolase</keyword>
<name>A0ABR2G6A1_9ROSI</name>
<evidence type="ECO:0000259" key="3">
    <source>
        <dbReference type="Pfam" id="PF14363"/>
    </source>
</evidence>
<keyword evidence="5" id="KW-1185">Reference proteome</keyword>
<proteinExistence type="predicted"/>
<gene>
    <name evidence="4" type="ORF">V6N12_064611</name>
</gene>